<comment type="caution">
    <text evidence="2">The sequence shown here is derived from an EMBL/GenBank/DDBJ whole genome shotgun (WGS) entry which is preliminary data.</text>
</comment>
<dbReference type="InterPro" id="IPR025587">
    <property type="entry name" value="DUF4351"/>
</dbReference>
<organism evidence="2 3">
    <name type="scientific">Floridaenema flaviceps BLCC-F50</name>
    <dbReference type="NCBI Taxonomy" id="3153642"/>
    <lineage>
        <taxon>Bacteria</taxon>
        <taxon>Bacillati</taxon>
        <taxon>Cyanobacteriota</taxon>
        <taxon>Cyanophyceae</taxon>
        <taxon>Oscillatoriophycideae</taxon>
        <taxon>Aerosakkonematales</taxon>
        <taxon>Aerosakkonemataceae</taxon>
        <taxon>Floridanema</taxon>
        <taxon>Floridanema flaviceps</taxon>
    </lineage>
</organism>
<dbReference type="Pfam" id="PF14261">
    <property type="entry name" value="DUF4351"/>
    <property type="match status" value="1"/>
</dbReference>
<evidence type="ECO:0000313" key="2">
    <source>
        <dbReference type="EMBL" id="MFB2897066.1"/>
    </source>
</evidence>
<proteinExistence type="predicted"/>
<evidence type="ECO:0000313" key="3">
    <source>
        <dbReference type="Proteomes" id="UP001576784"/>
    </source>
</evidence>
<dbReference type="Proteomes" id="UP001576784">
    <property type="component" value="Unassembled WGS sequence"/>
</dbReference>
<reference evidence="2 3" key="1">
    <citation type="submission" date="2024-09" db="EMBL/GenBank/DDBJ databases">
        <title>Floridaenema gen nov. (Aerosakkonemataceae, Aerosakkonematales ord. nov., Cyanobacteria) from benthic tropical and subtropical fresh waters, with the description of four new species.</title>
        <authorList>
            <person name="Moretto J.A."/>
            <person name="Berthold D.E."/>
            <person name="Lefler F.W."/>
            <person name="Huang I.-S."/>
            <person name="Laughinghouse H. IV."/>
        </authorList>
    </citation>
    <scope>NUCLEOTIDE SEQUENCE [LARGE SCALE GENOMIC DNA]</scope>
    <source>
        <strain evidence="2 3">BLCC-F50</strain>
    </source>
</reference>
<dbReference type="PANTHER" id="PTHR34613">
    <property type="entry name" value="SLL0800 PROTEIN"/>
    <property type="match status" value="1"/>
</dbReference>
<dbReference type="PANTHER" id="PTHR34613:SF1">
    <property type="entry name" value="SLL6017 PROTEIN"/>
    <property type="match status" value="1"/>
</dbReference>
<accession>A0ABV4XZG6</accession>
<sequence length="156" mass="17629">MLPLASLAATSQPEQLLAQVAQQVDRIESIEQKREVSAYIQILAGLKFNKTVLSRLFREKTMRESVIYQEILQEGRQEGRQEGLQEGLQEGRQEGLQQEAFALIVRLLTRKFGTIDEGVRSQLSTLPVSLLEDLAEALLDFESIADLPVWLETHLP</sequence>
<keyword evidence="3" id="KW-1185">Reference proteome</keyword>
<gene>
    <name evidence="2" type="ORF">ACE1CI_29475</name>
</gene>
<dbReference type="EMBL" id="JBHFNR010000236">
    <property type="protein sequence ID" value="MFB2897066.1"/>
    <property type="molecule type" value="Genomic_DNA"/>
</dbReference>
<dbReference type="RefSeq" id="WP_413266682.1">
    <property type="nucleotide sequence ID" value="NZ_JBHFNR010000236.1"/>
</dbReference>
<evidence type="ECO:0000259" key="1">
    <source>
        <dbReference type="Pfam" id="PF14261"/>
    </source>
</evidence>
<protein>
    <submittedName>
        <fullName evidence="2">DUF4351 domain-containing protein</fullName>
    </submittedName>
</protein>
<name>A0ABV4XZG6_9CYAN</name>
<feature type="domain" description="DUF4351" evidence="1">
    <location>
        <begin position="93"/>
        <end position="151"/>
    </location>
</feature>